<evidence type="ECO:0000256" key="1">
    <source>
        <dbReference type="ARBA" id="ARBA00004141"/>
    </source>
</evidence>
<dbReference type="Gene3D" id="1.10.1450.10">
    <property type="entry name" value="Tetraspanin"/>
    <property type="match status" value="1"/>
</dbReference>
<evidence type="ECO:0000313" key="7">
    <source>
        <dbReference type="RefSeq" id="XP_016980198.1"/>
    </source>
</evidence>
<reference evidence="7" key="1">
    <citation type="submission" date="2025-08" db="UniProtKB">
        <authorList>
            <consortium name="RefSeq"/>
        </authorList>
    </citation>
    <scope>IDENTIFICATION</scope>
</reference>
<dbReference type="CDD" id="cd03127">
    <property type="entry name" value="tetraspanin_LEL"/>
    <property type="match status" value="1"/>
</dbReference>
<dbReference type="InterPro" id="IPR008952">
    <property type="entry name" value="Tetraspanin_EC2_sf"/>
</dbReference>
<keyword evidence="3 6" id="KW-1133">Transmembrane helix</keyword>
<comment type="subcellular location">
    <subcellularLocation>
        <location evidence="1">Membrane</location>
        <topology evidence="1">Multi-pass membrane protein</topology>
    </subcellularLocation>
</comment>
<feature type="transmembrane region" description="Helical" evidence="6">
    <location>
        <begin position="7"/>
        <end position="27"/>
    </location>
</feature>
<feature type="region of interest" description="Disordered" evidence="5">
    <location>
        <begin position="222"/>
        <end position="254"/>
    </location>
</feature>
<protein>
    <submittedName>
        <fullName evidence="7">Leukocyte surface antigen CD53-like</fullName>
    </submittedName>
</protein>
<dbReference type="InterPro" id="IPR018499">
    <property type="entry name" value="Tetraspanin/Peripherin"/>
</dbReference>
<organism evidence="7">
    <name type="scientific">Drosophila rhopaloa</name>
    <name type="common">Fruit fly</name>
    <dbReference type="NCBI Taxonomy" id="1041015"/>
    <lineage>
        <taxon>Eukaryota</taxon>
        <taxon>Metazoa</taxon>
        <taxon>Ecdysozoa</taxon>
        <taxon>Arthropoda</taxon>
        <taxon>Hexapoda</taxon>
        <taxon>Insecta</taxon>
        <taxon>Pterygota</taxon>
        <taxon>Neoptera</taxon>
        <taxon>Endopterygota</taxon>
        <taxon>Diptera</taxon>
        <taxon>Brachycera</taxon>
        <taxon>Muscomorpha</taxon>
        <taxon>Ephydroidea</taxon>
        <taxon>Drosophilidae</taxon>
        <taxon>Drosophila</taxon>
        <taxon>Sophophora</taxon>
    </lineage>
</organism>
<feature type="transmembrane region" description="Helical" evidence="6">
    <location>
        <begin position="80"/>
        <end position="99"/>
    </location>
</feature>
<keyword evidence="2 6" id="KW-0812">Transmembrane</keyword>
<accession>A0A6P4EYJ1</accession>
<feature type="transmembrane region" description="Helical" evidence="6">
    <location>
        <begin position="185"/>
        <end position="210"/>
    </location>
</feature>
<gene>
    <name evidence="7" type="primary">LOC108045393</name>
</gene>
<evidence type="ECO:0000256" key="5">
    <source>
        <dbReference type="SAM" id="MobiDB-lite"/>
    </source>
</evidence>
<dbReference type="RefSeq" id="XP_016980198.1">
    <property type="nucleotide sequence ID" value="XM_017124709.1"/>
</dbReference>
<dbReference type="PRINTS" id="PR00259">
    <property type="entry name" value="TMFOUR"/>
</dbReference>
<dbReference type="AlphaFoldDB" id="A0A6P4EYJ1"/>
<keyword evidence="4 6" id="KW-0472">Membrane</keyword>
<evidence type="ECO:0000256" key="6">
    <source>
        <dbReference type="SAM" id="Phobius"/>
    </source>
</evidence>
<evidence type="ECO:0000256" key="2">
    <source>
        <dbReference type="ARBA" id="ARBA00022692"/>
    </source>
</evidence>
<name>A0A6P4EYJ1_DRORH</name>
<dbReference type="SUPFAM" id="SSF48652">
    <property type="entry name" value="Tetraspanin"/>
    <property type="match status" value="1"/>
</dbReference>
<dbReference type="PANTHER" id="PTHR19282">
    <property type="entry name" value="TETRASPANIN"/>
    <property type="match status" value="1"/>
</dbReference>
<proteinExistence type="predicted"/>
<evidence type="ECO:0000256" key="4">
    <source>
        <dbReference type="ARBA" id="ARBA00023136"/>
    </source>
</evidence>
<dbReference type="OrthoDB" id="6239677at2759"/>
<dbReference type="GO" id="GO:0016020">
    <property type="term" value="C:membrane"/>
    <property type="evidence" value="ECO:0007669"/>
    <property type="project" value="UniProtKB-SubCell"/>
</dbReference>
<feature type="compositionally biased region" description="Low complexity" evidence="5">
    <location>
        <begin position="222"/>
        <end position="253"/>
    </location>
</feature>
<sequence>MDNGTSVVKYLLLTVNIIVVAVTIWGIVPLLKILTNIGNIESEFPVIEIALIILGAITVFTSILGCCGATFNSIWFTKRYAAIILIHMIWQLTLFILILTNNEHFSKLLGTAIDRAWKHLDIDSFEVIQELFKCCGMNSSTDYTEKNVSIPASCYNGSPISTNLYKGCHGKSIEYLMDTTKEYQFMIIGLIVIELILFIFSCCFANNLGIYRNHKKLVLRTTSSKSVPPTTTSESVPPTTTPESVPLPTTTESVPAITTVNSEKDSTFAGRPIHLNINLKNDV</sequence>
<feature type="transmembrane region" description="Helical" evidence="6">
    <location>
        <begin position="47"/>
        <end position="68"/>
    </location>
</feature>
<evidence type="ECO:0000256" key="3">
    <source>
        <dbReference type="ARBA" id="ARBA00022989"/>
    </source>
</evidence>
<dbReference type="Pfam" id="PF00335">
    <property type="entry name" value="Tetraspanin"/>
    <property type="match status" value="1"/>
</dbReference>